<dbReference type="Proteomes" id="UP001274830">
    <property type="component" value="Unassembled WGS sequence"/>
</dbReference>
<proteinExistence type="predicted"/>
<sequence length="238" mass="25955">MYVSSTYYTFDQEEIPDTVPEITHSDSGVHTIGGGNHENSIPSYSDQQKAQETRDSASAARDQASASFQNASDTAKASLDQASQDAKAFMTRAESGAKKTEAQGAKKYQNFTKEAGNKDWEKLSKDAQKQYQQLASEAGEEWEDVKVQSKKAGEKAKKEGKEAERWADKNKGNPVVVGNLVVVAAMGALLGTGGYRMHKAGRLTWKVAGAWAGAVGLFAVGDYFVSQWLFRNKYPPKN</sequence>
<evidence type="ECO:0000256" key="1">
    <source>
        <dbReference type="SAM" id="MobiDB-lite"/>
    </source>
</evidence>
<organism evidence="3 4">
    <name type="scientific">Recurvomyces mirabilis</name>
    <dbReference type="NCBI Taxonomy" id="574656"/>
    <lineage>
        <taxon>Eukaryota</taxon>
        <taxon>Fungi</taxon>
        <taxon>Dikarya</taxon>
        <taxon>Ascomycota</taxon>
        <taxon>Pezizomycotina</taxon>
        <taxon>Dothideomycetes</taxon>
        <taxon>Dothideomycetidae</taxon>
        <taxon>Mycosphaerellales</taxon>
        <taxon>Teratosphaeriaceae</taxon>
        <taxon>Recurvomyces</taxon>
    </lineage>
</organism>
<keyword evidence="2" id="KW-0812">Transmembrane</keyword>
<evidence type="ECO:0000313" key="4">
    <source>
        <dbReference type="Proteomes" id="UP001274830"/>
    </source>
</evidence>
<evidence type="ECO:0000313" key="3">
    <source>
        <dbReference type="EMBL" id="KAK3669760.1"/>
    </source>
</evidence>
<feature type="region of interest" description="Disordered" evidence="1">
    <location>
        <begin position="1"/>
        <end position="112"/>
    </location>
</feature>
<dbReference type="GO" id="GO:1990593">
    <property type="term" value="F:nascent polypeptide-associated complex binding"/>
    <property type="evidence" value="ECO:0007669"/>
    <property type="project" value="InterPro"/>
</dbReference>
<feature type="compositionally biased region" description="Low complexity" evidence="1">
    <location>
        <begin position="56"/>
        <end position="67"/>
    </location>
</feature>
<gene>
    <name evidence="3" type="ORF">LTR78_010333</name>
</gene>
<accession>A0AAE0WI13</accession>
<feature type="compositionally biased region" description="Polar residues" evidence="1">
    <location>
        <begin position="68"/>
        <end position="84"/>
    </location>
</feature>
<keyword evidence="2" id="KW-0472">Membrane</keyword>
<evidence type="ECO:0008006" key="5">
    <source>
        <dbReference type="Google" id="ProtNLM"/>
    </source>
</evidence>
<dbReference type="InterPro" id="IPR039454">
    <property type="entry name" value="OM14"/>
</dbReference>
<dbReference type="EMBL" id="JAUTXT010000072">
    <property type="protein sequence ID" value="KAK3669760.1"/>
    <property type="molecule type" value="Genomic_DNA"/>
</dbReference>
<feature type="transmembrane region" description="Helical" evidence="2">
    <location>
        <begin position="207"/>
        <end position="230"/>
    </location>
</feature>
<reference evidence="3" key="1">
    <citation type="submission" date="2023-07" db="EMBL/GenBank/DDBJ databases">
        <title>Black Yeasts Isolated from many extreme environments.</title>
        <authorList>
            <person name="Coleine C."/>
            <person name="Stajich J.E."/>
            <person name="Selbmann L."/>
        </authorList>
    </citation>
    <scope>NUCLEOTIDE SEQUENCE</scope>
    <source>
        <strain evidence="3">CCFEE 5485</strain>
    </source>
</reference>
<dbReference type="GO" id="GO:0006626">
    <property type="term" value="P:protein targeting to mitochondrion"/>
    <property type="evidence" value="ECO:0007669"/>
    <property type="project" value="TreeGrafter"/>
</dbReference>
<protein>
    <recommendedName>
        <fullName evidence="5">Mitochondrial outer membrane protein OM14 C-terminal domain-containing protein</fullName>
    </recommendedName>
</protein>
<dbReference type="PANTHER" id="PTHR38402">
    <property type="entry name" value="MITOCHONDRIAL OUTER MEMBRANE PROTEIN OM14"/>
    <property type="match status" value="1"/>
</dbReference>
<feature type="compositionally biased region" description="Polar residues" evidence="1">
    <location>
        <begin position="37"/>
        <end position="48"/>
    </location>
</feature>
<keyword evidence="4" id="KW-1185">Reference proteome</keyword>
<dbReference type="AlphaFoldDB" id="A0AAE0WI13"/>
<comment type="caution">
    <text evidence="3">The sequence shown here is derived from an EMBL/GenBank/DDBJ whole genome shotgun (WGS) entry which is preliminary data.</text>
</comment>
<name>A0AAE0WI13_9PEZI</name>
<dbReference type="PANTHER" id="PTHR38402:SF1">
    <property type="entry name" value="MITOCHONDRIAL OUTER MEMBRANE PROTEIN OM14"/>
    <property type="match status" value="1"/>
</dbReference>
<feature type="transmembrane region" description="Helical" evidence="2">
    <location>
        <begin position="175"/>
        <end position="195"/>
    </location>
</feature>
<evidence type="ECO:0000256" key="2">
    <source>
        <dbReference type="SAM" id="Phobius"/>
    </source>
</evidence>
<keyword evidence="2" id="KW-1133">Transmembrane helix</keyword>
<dbReference type="GO" id="GO:0005741">
    <property type="term" value="C:mitochondrial outer membrane"/>
    <property type="evidence" value="ECO:0007669"/>
    <property type="project" value="InterPro"/>
</dbReference>